<dbReference type="PRINTS" id="PR00599">
    <property type="entry name" value="MAPEPTIDASE"/>
</dbReference>
<evidence type="ECO:0000313" key="5">
    <source>
        <dbReference type="EMBL" id="ATZ17173.1"/>
    </source>
</evidence>
<dbReference type="CDD" id="cd01092">
    <property type="entry name" value="APP-like"/>
    <property type="match status" value="1"/>
</dbReference>
<dbReference type="GO" id="GO:0008235">
    <property type="term" value="F:metalloexopeptidase activity"/>
    <property type="evidence" value="ECO:0007669"/>
    <property type="project" value="UniProtKB-ARBA"/>
</dbReference>
<dbReference type="InterPro" id="IPR036005">
    <property type="entry name" value="Creatinase/aminopeptidase-like"/>
</dbReference>
<dbReference type="SUPFAM" id="SSF53092">
    <property type="entry name" value="Creatinase/prolidase N-terminal domain"/>
    <property type="match status" value="1"/>
</dbReference>
<evidence type="ECO:0000256" key="2">
    <source>
        <dbReference type="ARBA" id="ARBA00022801"/>
    </source>
</evidence>
<feature type="domain" description="Peptidase M24" evidence="3">
    <location>
        <begin position="137"/>
        <end position="341"/>
    </location>
</feature>
<evidence type="ECO:0000313" key="6">
    <source>
        <dbReference type="Proteomes" id="UP000232063"/>
    </source>
</evidence>
<dbReference type="Proteomes" id="UP000232063">
    <property type="component" value="Chromosome"/>
</dbReference>
<keyword evidence="6" id="KW-1185">Reference proteome</keyword>
<dbReference type="OrthoDB" id="9806388at2"/>
<dbReference type="Gene3D" id="3.40.350.10">
    <property type="entry name" value="Creatinase/prolidase N-terminal domain"/>
    <property type="match status" value="1"/>
</dbReference>
<dbReference type="InterPro" id="IPR001131">
    <property type="entry name" value="Peptidase_M24B_aminopep-P_CS"/>
</dbReference>
<accession>A0A2K8NX17</accession>
<dbReference type="RefSeq" id="WP_025734351.1">
    <property type="nucleotide sequence ID" value="NZ_CP024963.1"/>
</dbReference>
<organism evidence="5 6">
    <name type="scientific">Williamsoniiplasma luminosum</name>
    <dbReference type="NCBI Taxonomy" id="214888"/>
    <lineage>
        <taxon>Bacteria</taxon>
        <taxon>Bacillati</taxon>
        <taxon>Mycoplasmatota</taxon>
        <taxon>Mollicutes</taxon>
        <taxon>Entomoplasmatales</taxon>
        <taxon>Williamsoniiplasma</taxon>
    </lineage>
</organism>
<dbReference type="InterPro" id="IPR029149">
    <property type="entry name" value="Creatin/AminoP/Spt16_N"/>
</dbReference>
<evidence type="ECO:0000256" key="1">
    <source>
        <dbReference type="ARBA" id="ARBA00022723"/>
    </source>
</evidence>
<keyword evidence="2" id="KW-0378">Hydrolase</keyword>
<name>A0A2K8NX17_9MOLU</name>
<dbReference type="Pfam" id="PF01321">
    <property type="entry name" value="Creatinase_N"/>
    <property type="match status" value="1"/>
</dbReference>
<evidence type="ECO:0000259" key="3">
    <source>
        <dbReference type="Pfam" id="PF00557"/>
    </source>
</evidence>
<dbReference type="AlphaFoldDB" id="A0A2K8NX17"/>
<dbReference type="InterPro" id="IPR000994">
    <property type="entry name" value="Pept_M24"/>
</dbReference>
<dbReference type="PANTHER" id="PTHR46112">
    <property type="entry name" value="AMINOPEPTIDASE"/>
    <property type="match status" value="1"/>
</dbReference>
<proteinExistence type="predicted"/>
<keyword evidence="1" id="KW-0479">Metal-binding</keyword>
<dbReference type="KEGG" id="elj:ELUMI_v1c04490"/>
<sequence>MNKKAIINQCMKENNLDAFLIYSPENRYWFSRFHSSMGYLLVTKNKTYLFLDSRYITMAREKTDLQNIDVLEGFGPNIWNRISDILKAEKISKIGFEADWLKYQEVLNFKKQLKIDDLTPVDTSKWRMVKDEWEIKQIQKACEITNQVYEDVLGWIKPGITEKALARFVSDAFLKHDADKLSFDTIVASGVNGSKPHAVPTDKKIVEGELVTLDMGCFYNGYASDQTRTFLMGNEFNNPQLATIYNIVYEAQSLGISMVKAGQNAGDIHRAVWKYIDEQGYGQYFDHGLGHGLGIEIHEEPYESSLSQTILQPGMTITVEPGIYIPGIGGVRIEDDLIVTENGYEMLTTSPRKLIKVN</sequence>
<dbReference type="PROSITE" id="PS00491">
    <property type="entry name" value="PROLINE_PEPTIDASE"/>
    <property type="match status" value="1"/>
</dbReference>
<dbReference type="InterPro" id="IPR000587">
    <property type="entry name" value="Creatinase_N"/>
</dbReference>
<reference evidence="5 6" key="1">
    <citation type="submission" date="2017-11" db="EMBL/GenBank/DDBJ databases">
        <title>Genome sequence of Entomoplasma luminosum PIMN-1 (ATCC 49195).</title>
        <authorList>
            <person name="Lo W.-S."/>
            <person name="Gasparich G.E."/>
            <person name="Kuo C.-H."/>
        </authorList>
    </citation>
    <scope>NUCLEOTIDE SEQUENCE [LARGE SCALE GENOMIC DNA]</scope>
    <source>
        <strain evidence="5 6">PIMN-1</strain>
    </source>
</reference>
<dbReference type="Gene3D" id="3.90.230.10">
    <property type="entry name" value="Creatinase/methionine aminopeptidase superfamily"/>
    <property type="match status" value="1"/>
</dbReference>
<dbReference type="EMBL" id="CP024963">
    <property type="protein sequence ID" value="ATZ17173.1"/>
    <property type="molecule type" value="Genomic_DNA"/>
</dbReference>
<dbReference type="GO" id="GO:0046872">
    <property type="term" value="F:metal ion binding"/>
    <property type="evidence" value="ECO:0007669"/>
    <property type="project" value="UniProtKB-KW"/>
</dbReference>
<dbReference type="SUPFAM" id="SSF55920">
    <property type="entry name" value="Creatinase/aminopeptidase"/>
    <property type="match status" value="1"/>
</dbReference>
<dbReference type="GO" id="GO:0004177">
    <property type="term" value="F:aminopeptidase activity"/>
    <property type="evidence" value="ECO:0007669"/>
    <property type="project" value="UniProtKB-ARBA"/>
</dbReference>
<feature type="domain" description="Creatinase N-terminal" evidence="4">
    <location>
        <begin position="9"/>
        <end position="128"/>
    </location>
</feature>
<evidence type="ECO:0000259" key="4">
    <source>
        <dbReference type="Pfam" id="PF01321"/>
    </source>
</evidence>
<dbReference type="PANTHER" id="PTHR46112:SF3">
    <property type="entry name" value="AMINOPEPTIDASE YPDF"/>
    <property type="match status" value="1"/>
</dbReference>
<dbReference type="Pfam" id="PF00557">
    <property type="entry name" value="Peptidase_M24"/>
    <property type="match status" value="1"/>
</dbReference>
<gene>
    <name evidence="5" type="primary">pepQ</name>
    <name evidence="5" type="ORF">ELUMI_v1c04490</name>
</gene>
<dbReference type="InterPro" id="IPR050659">
    <property type="entry name" value="Peptidase_M24B"/>
</dbReference>
<dbReference type="InterPro" id="IPR001714">
    <property type="entry name" value="Pept_M24_MAP"/>
</dbReference>
<protein>
    <submittedName>
        <fullName evidence="5">Xaa-Pro dipeptidase</fullName>
    </submittedName>
</protein>